<dbReference type="Proteomes" id="UP000000379">
    <property type="component" value="Chromosome"/>
</dbReference>
<dbReference type="EMBL" id="CP002049">
    <property type="protein sequence ID" value="ADI13804.1"/>
    <property type="molecule type" value="Genomic_DNA"/>
</dbReference>
<keyword evidence="5" id="KW-1185">Reference proteome</keyword>
<organism evidence="4 5">
    <name type="scientific">Truepera radiovictrix (strain DSM 17093 / CIP 108686 / LMG 22925 / RQ-24)</name>
    <dbReference type="NCBI Taxonomy" id="649638"/>
    <lineage>
        <taxon>Bacteria</taxon>
        <taxon>Thermotogati</taxon>
        <taxon>Deinococcota</taxon>
        <taxon>Deinococci</taxon>
        <taxon>Trueperales</taxon>
        <taxon>Trueperaceae</taxon>
        <taxon>Truepera</taxon>
    </lineage>
</organism>
<proteinExistence type="predicted"/>
<dbReference type="InterPro" id="IPR037359">
    <property type="entry name" value="NST/OST"/>
</dbReference>
<name>D7CTE7_TRURR</name>
<dbReference type="KEGG" id="tra:Trad_0668"/>
<gene>
    <name evidence="4" type="ordered locus">Trad_0668</name>
</gene>
<dbReference type="STRING" id="649638.Trad_0668"/>
<dbReference type="InterPro" id="IPR000863">
    <property type="entry name" value="Sulfotransferase_dom"/>
</dbReference>
<dbReference type="InterPro" id="IPR027417">
    <property type="entry name" value="P-loop_NTPase"/>
</dbReference>
<evidence type="ECO:0000256" key="2">
    <source>
        <dbReference type="ARBA" id="ARBA00023180"/>
    </source>
</evidence>
<dbReference type="PANTHER" id="PTHR10605">
    <property type="entry name" value="HEPARAN SULFATE SULFOTRANSFERASE"/>
    <property type="match status" value="1"/>
</dbReference>
<keyword evidence="1" id="KW-0808">Transferase</keyword>
<evidence type="ECO:0000313" key="5">
    <source>
        <dbReference type="Proteomes" id="UP000000379"/>
    </source>
</evidence>
<dbReference type="AlphaFoldDB" id="D7CTE7"/>
<keyword evidence="2" id="KW-0325">Glycoprotein</keyword>
<accession>D7CTE7</accession>
<dbReference type="HOGENOM" id="CLU_017703_1_1_0"/>
<evidence type="ECO:0000259" key="3">
    <source>
        <dbReference type="Pfam" id="PF00685"/>
    </source>
</evidence>
<protein>
    <submittedName>
        <fullName evidence="4">Sulfotransferase</fullName>
    </submittedName>
</protein>
<reference evidence="5" key="1">
    <citation type="submission" date="2010-05" db="EMBL/GenBank/DDBJ databases">
        <title>The complete genome of Truepera radiovictris DSM 17093.</title>
        <authorList>
            <consortium name="US DOE Joint Genome Institute (JGI-PGF)"/>
            <person name="Lucas S."/>
            <person name="Copeland A."/>
            <person name="Lapidus A."/>
            <person name="Glavina del Rio T."/>
            <person name="Dalin E."/>
            <person name="Tice H."/>
            <person name="Bruce D."/>
            <person name="Goodwin L."/>
            <person name="Pitluck S."/>
            <person name="Kyrpides N."/>
            <person name="Mavromatis K."/>
            <person name="Ovchinnikova G."/>
            <person name="Munk A.C."/>
            <person name="Detter J.C."/>
            <person name="Han C."/>
            <person name="Tapia R."/>
            <person name="Land M."/>
            <person name="Hauser L."/>
            <person name="Markowitz V."/>
            <person name="Cheng J.-F."/>
            <person name="Hugenholtz P."/>
            <person name="Woyke T."/>
            <person name="Wu D."/>
            <person name="Tindall B."/>
            <person name="Pomrenke H.G."/>
            <person name="Brambilla E."/>
            <person name="Klenk H.-P."/>
            <person name="Eisen J.A."/>
        </authorList>
    </citation>
    <scope>NUCLEOTIDE SEQUENCE [LARGE SCALE GENOMIC DNA]</scope>
    <source>
        <strain evidence="5">DSM 17093 / CIP 108686 / LMG 22925 / RQ-24</strain>
    </source>
</reference>
<dbReference type="Pfam" id="PF00685">
    <property type="entry name" value="Sulfotransfer_1"/>
    <property type="match status" value="1"/>
</dbReference>
<dbReference type="SUPFAM" id="SSF52540">
    <property type="entry name" value="P-loop containing nucleoside triphosphate hydrolases"/>
    <property type="match status" value="1"/>
</dbReference>
<feature type="domain" description="Sulfotransferase" evidence="3">
    <location>
        <begin position="3"/>
        <end position="184"/>
    </location>
</feature>
<dbReference type="Gene3D" id="3.40.50.300">
    <property type="entry name" value="P-loop containing nucleotide triphosphate hydrolases"/>
    <property type="match status" value="1"/>
</dbReference>
<sequence length="292" mass="33636">MLPNLIILGAMKSGTTSLHEYLSYHPEIFMSRRKELNFFVEHQEWRRGVDWYASHFGGSEGATVRGESSPNYTRHPLFPGVPERMHALLPEAKLIYCVRDPIKRFVSHYLHSYSLGAEDRSLEEVAALTDTPYLLCSLYSFQLERFLEFYPPTQIKVVVLEELQRRPQETLRSVFAFLGVDPSYEDARFAVPSRTMPPVAVRRRGPLKRWLVRRNKRGVYWIERNLPWLFGPPIGLPALSAELRQRLAEAFAEDTDRLRRWTGYDLASWGTSADAASDGRDAEARCARQFAG</sequence>
<evidence type="ECO:0000256" key="1">
    <source>
        <dbReference type="ARBA" id="ARBA00022679"/>
    </source>
</evidence>
<dbReference type="PANTHER" id="PTHR10605:SF56">
    <property type="entry name" value="BIFUNCTIONAL HEPARAN SULFATE N-DEACETYLASE_N-SULFOTRANSFERASE"/>
    <property type="match status" value="1"/>
</dbReference>
<reference evidence="4 5" key="2">
    <citation type="journal article" date="2011" name="Stand. Genomic Sci.">
        <title>Complete genome sequence of Truepera radiovictrix type strain (RQ-24).</title>
        <authorList>
            <person name="Ivanova N."/>
            <person name="Rohde C."/>
            <person name="Munk C."/>
            <person name="Nolan M."/>
            <person name="Lucas S."/>
            <person name="Del Rio T.G."/>
            <person name="Tice H."/>
            <person name="Deshpande S."/>
            <person name="Cheng J.F."/>
            <person name="Tapia R."/>
            <person name="Han C."/>
            <person name="Goodwin L."/>
            <person name="Pitluck S."/>
            <person name="Liolios K."/>
            <person name="Mavromatis K."/>
            <person name="Mikhailova N."/>
            <person name="Pati A."/>
            <person name="Chen A."/>
            <person name="Palaniappan K."/>
            <person name="Land M."/>
            <person name="Hauser L."/>
            <person name="Chang Y.J."/>
            <person name="Jeffries C.D."/>
            <person name="Brambilla E."/>
            <person name="Rohde M."/>
            <person name="Goker M."/>
            <person name="Tindall B.J."/>
            <person name="Woyke T."/>
            <person name="Bristow J."/>
            <person name="Eisen J.A."/>
            <person name="Markowitz V."/>
            <person name="Hugenholtz P."/>
            <person name="Kyrpides N.C."/>
            <person name="Klenk H.P."/>
            <person name="Lapidus A."/>
        </authorList>
    </citation>
    <scope>NUCLEOTIDE SEQUENCE [LARGE SCALE GENOMIC DNA]</scope>
    <source>
        <strain evidence="5">DSM 17093 / CIP 108686 / LMG 22925 / RQ-24</strain>
    </source>
</reference>
<dbReference type="RefSeq" id="WP_013177176.1">
    <property type="nucleotide sequence ID" value="NC_014221.1"/>
</dbReference>
<dbReference type="GO" id="GO:0008146">
    <property type="term" value="F:sulfotransferase activity"/>
    <property type="evidence" value="ECO:0007669"/>
    <property type="project" value="InterPro"/>
</dbReference>
<evidence type="ECO:0000313" key="4">
    <source>
        <dbReference type="EMBL" id="ADI13804.1"/>
    </source>
</evidence>
<dbReference type="eggNOG" id="COG0457">
    <property type="taxonomic scope" value="Bacteria"/>
</dbReference>